<evidence type="ECO:0000256" key="15">
    <source>
        <dbReference type="ARBA" id="ARBA00057332"/>
    </source>
</evidence>
<gene>
    <name evidence="19" type="ORF">EMCG_00751</name>
</gene>
<dbReference type="GO" id="GO:0004608">
    <property type="term" value="F:phosphatidylethanolamine N-methyltransferase activity"/>
    <property type="evidence" value="ECO:0007669"/>
    <property type="project" value="UniProtKB-UniRule"/>
</dbReference>
<reference evidence="20" key="1">
    <citation type="journal article" date="2015" name="PLoS Genet.">
        <title>The dynamic genome and transcriptome of the human fungal pathogen Blastomyces and close relative Emmonsia.</title>
        <authorList>
            <person name="Munoz J.F."/>
            <person name="Gauthier G.M."/>
            <person name="Desjardins C.A."/>
            <person name="Gallo J.E."/>
            <person name="Holder J."/>
            <person name="Sullivan T.D."/>
            <person name="Marty A.J."/>
            <person name="Carmen J.C."/>
            <person name="Chen Z."/>
            <person name="Ding L."/>
            <person name="Gujja S."/>
            <person name="Magrini V."/>
            <person name="Misas E."/>
            <person name="Mitreva M."/>
            <person name="Priest M."/>
            <person name="Saif S."/>
            <person name="Whiston E.A."/>
            <person name="Young S."/>
            <person name="Zeng Q."/>
            <person name="Goldman W.E."/>
            <person name="Mardis E.R."/>
            <person name="Taylor J.W."/>
            <person name="McEwen J.G."/>
            <person name="Clay O.K."/>
            <person name="Klein B.S."/>
            <person name="Cuomo C.A."/>
        </authorList>
    </citation>
    <scope>NUCLEOTIDE SEQUENCE [LARGE SCALE GENOMIC DNA]</scope>
    <source>
        <strain evidence="20">UAMH 3008</strain>
    </source>
</reference>
<evidence type="ECO:0000256" key="17">
    <source>
        <dbReference type="RuleBase" id="RU361122"/>
    </source>
</evidence>
<evidence type="ECO:0000256" key="8">
    <source>
        <dbReference type="ARBA" id="ARBA00022692"/>
    </source>
</evidence>
<evidence type="ECO:0000256" key="4">
    <source>
        <dbReference type="ARBA" id="ARBA00022516"/>
    </source>
</evidence>
<dbReference type="AlphaFoldDB" id="A0A0G2IYC7"/>
<dbReference type="GO" id="GO:0097038">
    <property type="term" value="C:perinuclear endoplasmic reticulum"/>
    <property type="evidence" value="ECO:0007669"/>
    <property type="project" value="EnsemblFungi"/>
</dbReference>
<feature type="transmembrane region" description="Helical" evidence="16 17">
    <location>
        <begin position="115"/>
        <end position="137"/>
    </location>
</feature>
<keyword evidence="10 16" id="KW-1133">Transmembrane helix</keyword>
<dbReference type="HAMAP" id="MF_03217">
    <property type="entry name" value="PEMT"/>
    <property type="match status" value="1"/>
</dbReference>
<dbReference type="PANTHER" id="PTHR32138">
    <property type="entry name" value="PHOSPHATIDYLETHANOLAMINE N-METHYLTRANSFERASE"/>
    <property type="match status" value="1"/>
</dbReference>
<comment type="subcellular location">
    <subcellularLocation>
        <location evidence="1">Endomembrane system</location>
        <topology evidence="1">Multi-pass membrane protein</topology>
    </subcellularLocation>
    <subcellularLocation>
        <location evidence="16 17">Endoplasmic reticulum membrane</location>
        <topology evidence="16 17">Multi-pass membrane protein</topology>
    </subcellularLocation>
</comment>
<comment type="pathway">
    <text evidence="2 16 17">Phospholipid metabolism; phosphatidylcholine biosynthesis.</text>
</comment>
<comment type="caution">
    <text evidence="19">The sequence shown here is derived from an EMBL/GenBank/DDBJ whole genome shotgun (WGS) entry which is preliminary data.</text>
</comment>
<feature type="transmembrane region" description="Helical" evidence="16 17">
    <location>
        <begin position="231"/>
        <end position="251"/>
    </location>
</feature>
<evidence type="ECO:0000256" key="5">
    <source>
        <dbReference type="ARBA" id="ARBA00022603"/>
    </source>
</evidence>
<dbReference type="PROSITE" id="PS51598">
    <property type="entry name" value="SAM_CHO2"/>
    <property type="match status" value="1"/>
</dbReference>
<dbReference type="GO" id="GO:0032541">
    <property type="term" value="C:cortical endoplasmic reticulum"/>
    <property type="evidence" value="ECO:0007669"/>
    <property type="project" value="EnsemblFungi"/>
</dbReference>
<keyword evidence="4 16" id="KW-0444">Lipid biosynthesis</keyword>
<feature type="transmembrane region" description="Helical" evidence="16 17">
    <location>
        <begin position="90"/>
        <end position="109"/>
    </location>
</feature>
<dbReference type="Pfam" id="PF04191">
    <property type="entry name" value="PEMT"/>
    <property type="match status" value="2"/>
</dbReference>
<keyword evidence="6 16" id="KW-0808">Transferase</keyword>
<dbReference type="PIRSF" id="PIRSF000383">
    <property type="entry name" value="PEAMT"/>
    <property type="match status" value="1"/>
</dbReference>
<dbReference type="GO" id="GO:0005789">
    <property type="term" value="C:endoplasmic reticulum membrane"/>
    <property type="evidence" value="ECO:0007669"/>
    <property type="project" value="UniProtKB-SubCell"/>
</dbReference>
<keyword evidence="8 16" id="KW-0812">Transmembrane</keyword>
<evidence type="ECO:0000256" key="10">
    <source>
        <dbReference type="ARBA" id="ARBA00022989"/>
    </source>
</evidence>
<evidence type="ECO:0000256" key="1">
    <source>
        <dbReference type="ARBA" id="ARBA00004127"/>
    </source>
</evidence>
<dbReference type="OrthoDB" id="4583at2759"/>
<feature type="compositionally biased region" description="Basic and acidic residues" evidence="18">
    <location>
        <begin position="717"/>
        <end position="730"/>
    </location>
</feature>
<evidence type="ECO:0000256" key="3">
    <source>
        <dbReference type="ARBA" id="ARBA00005189"/>
    </source>
</evidence>
<proteinExistence type="inferred from homology"/>
<feature type="region of interest" description="Disordered" evidence="18">
    <location>
        <begin position="1"/>
        <end position="65"/>
    </location>
</feature>
<feature type="transmembrane region" description="Helical" evidence="16 17">
    <location>
        <begin position="422"/>
        <end position="446"/>
    </location>
</feature>
<organism evidence="19 20">
    <name type="scientific">[Emmonsia] crescens</name>
    <dbReference type="NCBI Taxonomy" id="73230"/>
    <lineage>
        <taxon>Eukaryota</taxon>
        <taxon>Fungi</taxon>
        <taxon>Dikarya</taxon>
        <taxon>Ascomycota</taxon>
        <taxon>Pezizomycotina</taxon>
        <taxon>Eurotiomycetes</taxon>
        <taxon>Eurotiomycetidae</taxon>
        <taxon>Onygenales</taxon>
        <taxon>Ajellomycetaceae</taxon>
        <taxon>Emergomyces</taxon>
    </lineage>
</organism>
<evidence type="ECO:0000256" key="6">
    <source>
        <dbReference type="ARBA" id="ARBA00022679"/>
    </source>
</evidence>
<evidence type="ECO:0000256" key="9">
    <source>
        <dbReference type="ARBA" id="ARBA00022824"/>
    </source>
</evidence>
<dbReference type="InterPro" id="IPR007318">
    <property type="entry name" value="Phopholipid_MeTrfase"/>
</dbReference>
<evidence type="ECO:0000256" key="16">
    <source>
        <dbReference type="HAMAP-Rule" id="MF_03217"/>
    </source>
</evidence>
<sequence>MSEPAASTGLEPRLNGLRERNVHVQTSSKPTKGGEVASRSLGDKLQVEEGGAPDSEKKTFGRTPDGTVFTVPPTRDMVSQLLSPSEPKNLSDIFVLAILGCHILLLWFLPSSFRVATFAVIFLFWRASYNIGIGWLLHMQSNGRTLVCWAKKSNIFVNPSTGQNPHPTLYNLLKWELETKISEQYSFEKAPTEYNTWLVFRRVVDLILMCDFTSYCLFAIACGGRPAGESFLMLALRWITGTSLVLFNLWVKLDAHRVVKDFAWYWGDFFYLIDQDLTFDGVFEMAPHPMYSVGYAGYYGISLMAASYKVLFISILAHAAQFAFLVLVENPHIEKTYNAPPPRKRVAADTDPKLQEDEISHEGSVVSDIVNSAPVMATLQSSSMHNLLGLQNIDLYRSTDSSVLLVQVLFFVLATLTPSTPVYQFCFVLNAALWRIWYSVGIGYILNRQSNCKMWTRHFVKYGESNHEAWRQWKGTYHLSMTMTYASFIAAAWKMYSFPQDWGYGLVLLRHILGASLIVLQIWTSTSIYESLGEFGWFFGDFFFDESPKLTYSGIYRFLNNPERVLGLAGVWGAVLITSTKSLVFLALLSHTLTLAFIQLVERPHMQKLYGQSLRRDAGLVRSLKRSLPPSLKQFHGSVDKILDDSFEFIEEFIEAARPKLATGVQTFVKDTSALFQKYPARVTISRLEPDLAGYDLKDYSISLEGTQSSQPAQFERASDKEGEKARSMPYRRDEKENLMFEYGAPIKVKWTAPLNHSKKDWIGLYMVTDNTSREVTRVSSQGRWIATNQASFDSETCEQGLVSSDVVLKRPREDGESRDVSSGEMIFSGDKLWWTQGVFEFRYHHNGKHNVMAVSRPFEIRIGRFDEDDIETDNYGLVRAAIEAALLPVVQNCFDRDPEIAPQTVEEHYGSLVDRDGKYSKRVVFAVHHMFGIEFAPEVVRADGNVRNLAWRVCNAKKVLAPYSMSRSNGATTPTAEHED</sequence>
<name>A0A0G2IYC7_9EURO</name>
<keyword evidence="5 16" id="KW-0489">Methyltransferase</keyword>
<dbReference type="EC" id="2.1.1.17" evidence="16 17"/>
<dbReference type="Proteomes" id="UP000034164">
    <property type="component" value="Unassembled WGS sequence"/>
</dbReference>
<dbReference type="GO" id="GO:0032259">
    <property type="term" value="P:methylation"/>
    <property type="evidence" value="ECO:0007669"/>
    <property type="project" value="UniProtKB-KW"/>
</dbReference>
<comment type="catalytic activity">
    <reaction evidence="16 17">
        <text>a 1,2-diacyl-sn-glycero-3-phosphoethanolamine + S-adenosyl-L-methionine = a 1,2-diacyl-sn-glycero-3-phospho-N-methylethanolamine + S-adenosyl-L-homocysteine + H(+)</text>
        <dbReference type="Rhea" id="RHEA:11164"/>
        <dbReference type="ChEBI" id="CHEBI:15378"/>
        <dbReference type="ChEBI" id="CHEBI:57856"/>
        <dbReference type="ChEBI" id="CHEBI:59789"/>
        <dbReference type="ChEBI" id="CHEBI:64573"/>
        <dbReference type="ChEBI" id="CHEBI:64612"/>
        <dbReference type="EC" id="2.1.1.17"/>
    </reaction>
</comment>
<comment type="caution">
    <text evidence="16 17">Lacks conserved residue(s) required for the propagation of feature annotation.</text>
</comment>
<evidence type="ECO:0000256" key="2">
    <source>
        <dbReference type="ARBA" id="ARBA00004969"/>
    </source>
</evidence>
<keyword evidence="13 16" id="KW-0594">Phospholipid biosynthesis</keyword>
<evidence type="ECO:0000313" key="20">
    <source>
        <dbReference type="Proteomes" id="UP000034164"/>
    </source>
</evidence>
<protein>
    <recommendedName>
        <fullName evidence="16 17">Phosphatidylethanolamine N-methyltransferase</fullName>
        <shortName evidence="16">PE methyltransferase</shortName>
        <shortName evidence="16 17">PEAMT</shortName>
        <shortName evidence="16">PEMT</shortName>
        <ecNumber evidence="16 17">2.1.1.17</ecNumber>
    </recommendedName>
</protein>
<keyword evidence="11 16" id="KW-0443">Lipid metabolism</keyword>
<evidence type="ECO:0000256" key="13">
    <source>
        <dbReference type="ARBA" id="ARBA00023209"/>
    </source>
</evidence>
<comment type="pathway">
    <text evidence="3">Lipid metabolism.</text>
</comment>
<evidence type="ECO:0000256" key="18">
    <source>
        <dbReference type="SAM" id="MobiDB-lite"/>
    </source>
</evidence>
<evidence type="ECO:0000313" key="19">
    <source>
        <dbReference type="EMBL" id="KKZ60464.1"/>
    </source>
</evidence>
<keyword evidence="9 16" id="KW-0256">Endoplasmic reticulum</keyword>
<dbReference type="EMBL" id="LCZI01001536">
    <property type="protein sequence ID" value="KKZ60464.1"/>
    <property type="molecule type" value="Genomic_DNA"/>
</dbReference>
<comment type="similarity">
    <text evidence="16 17">Belongs to the class VI-like SAM-binding methyltransferase superfamily. CHO2 family.</text>
</comment>
<evidence type="ECO:0000256" key="14">
    <source>
        <dbReference type="ARBA" id="ARBA00023264"/>
    </source>
</evidence>
<comment type="function">
    <text evidence="15 16 17">Catalyzes the first step of the methylation pathway of phosphatidylcholine biosynthesis, the SAM-dependent methylation of phosphatidylethanolamine (PE) to phosphatidylmonomethylethanolamine (PMME).</text>
</comment>
<dbReference type="UniPathway" id="UPA00753"/>
<dbReference type="Gene3D" id="2.60.40.2840">
    <property type="match status" value="1"/>
</dbReference>
<evidence type="ECO:0000256" key="12">
    <source>
        <dbReference type="ARBA" id="ARBA00023136"/>
    </source>
</evidence>
<dbReference type="FunFam" id="2.60.40.2840:FF:000006">
    <property type="entry name" value="Phosphatidylethanolamine N-methyltransferase"/>
    <property type="match status" value="1"/>
</dbReference>
<evidence type="ECO:0000256" key="7">
    <source>
        <dbReference type="ARBA" id="ARBA00022691"/>
    </source>
</evidence>
<dbReference type="GO" id="GO:0006656">
    <property type="term" value="P:phosphatidylcholine biosynthetic process"/>
    <property type="evidence" value="ECO:0007669"/>
    <property type="project" value="UniProtKB-UniRule"/>
</dbReference>
<dbReference type="InterPro" id="IPR016219">
    <property type="entry name" value="Phosphatid-EA_MeTrfase_fun"/>
</dbReference>
<evidence type="ECO:0000256" key="11">
    <source>
        <dbReference type="ARBA" id="ARBA00023098"/>
    </source>
</evidence>
<feature type="transmembrane region" description="Helical" evidence="16 17">
    <location>
        <begin position="565"/>
        <end position="589"/>
    </location>
</feature>
<dbReference type="VEuPathDB" id="FungiDB:EMCG_00751"/>
<accession>A0A0G2IYC7</accession>
<feature type="region of interest" description="Disordered" evidence="18">
    <location>
        <begin position="706"/>
        <end position="730"/>
    </location>
</feature>
<feature type="transmembrane region" description="Helical" evidence="16 17">
    <location>
        <begin position="395"/>
        <end position="416"/>
    </location>
</feature>
<keyword evidence="12 16" id="KW-0472">Membrane</keyword>
<keyword evidence="14 16" id="KW-1208">Phospholipid metabolism</keyword>
<keyword evidence="7 16" id="KW-0949">S-adenosyl-L-methionine</keyword>
<dbReference type="PANTHER" id="PTHR32138:SF0">
    <property type="entry name" value="PHOSPHATIDYLETHANOLAMINE N-METHYLTRANSFERASE"/>
    <property type="match status" value="1"/>
</dbReference>